<proteinExistence type="inferred from homology"/>
<name>A0A9D2SVK1_9FIRM</name>
<keyword evidence="3" id="KW-0547">Nucleotide-binding</keyword>
<dbReference type="PANTHER" id="PTHR42798">
    <property type="entry name" value="LIPOPROTEIN-RELEASING SYSTEM ATP-BINDING PROTEIN LOLD"/>
    <property type="match status" value="1"/>
</dbReference>
<sequence length="255" mass="28547">MKLLEVSHLKKVYTTRFGGSKVTALQDVSFTVEQGEYVAVMGESGSGKTTLLNILAALDRPTEGEVLLNGMNIVKIPERTLAAFRREHLGFVFQDFNLLDSFSLKDNIFLPLVLSGMKYEEMNRRLQPIAKELGIYELLPKFPYEVSGGQKQRCAVARAIITDPQLILADEPTGALDSKSTEDLLDVFHRINVSGQTIVMVTHSIQAASHAGRVLFIKDGTVFHQLYRENCSNDEMYQRISEAQTRISMGGRLYE</sequence>
<evidence type="ECO:0000259" key="5">
    <source>
        <dbReference type="PROSITE" id="PS50893"/>
    </source>
</evidence>
<evidence type="ECO:0000256" key="3">
    <source>
        <dbReference type="ARBA" id="ARBA00022741"/>
    </source>
</evidence>
<dbReference type="AlphaFoldDB" id="A0A9D2SVK1"/>
<dbReference type="Gene3D" id="3.40.50.300">
    <property type="entry name" value="P-loop containing nucleotide triphosphate hydrolases"/>
    <property type="match status" value="1"/>
</dbReference>
<dbReference type="Proteomes" id="UP000823896">
    <property type="component" value="Unassembled WGS sequence"/>
</dbReference>
<dbReference type="CDD" id="cd03255">
    <property type="entry name" value="ABC_MJ0796_LolCDE_FtsE"/>
    <property type="match status" value="1"/>
</dbReference>
<keyword evidence="2" id="KW-0813">Transport</keyword>
<reference evidence="6" key="1">
    <citation type="journal article" date="2021" name="PeerJ">
        <title>Extensive microbial diversity within the chicken gut microbiome revealed by metagenomics and culture.</title>
        <authorList>
            <person name="Gilroy R."/>
            <person name="Ravi A."/>
            <person name="Getino M."/>
            <person name="Pursley I."/>
            <person name="Horton D.L."/>
            <person name="Alikhan N.F."/>
            <person name="Baker D."/>
            <person name="Gharbi K."/>
            <person name="Hall N."/>
            <person name="Watson M."/>
            <person name="Adriaenssens E.M."/>
            <person name="Foster-Nyarko E."/>
            <person name="Jarju S."/>
            <person name="Secka A."/>
            <person name="Antonio M."/>
            <person name="Oren A."/>
            <person name="Chaudhuri R.R."/>
            <person name="La Ragione R."/>
            <person name="Hildebrand F."/>
            <person name="Pallen M.J."/>
        </authorList>
    </citation>
    <scope>NUCLEOTIDE SEQUENCE</scope>
    <source>
        <strain evidence="6">CHK187-11901</strain>
    </source>
</reference>
<dbReference type="GO" id="GO:0005524">
    <property type="term" value="F:ATP binding"/>
    <property type="evidence" value="ECO:0007669"/>
    <property type="project" value="UniProtKB-KW"/>
</dbReference>
<dbReference type="PROSITE" id="PS50893">
    <property type="entry name" value="ABC_TRANSPORTER_2"/>
    <property type="match status" value="1"/>
</dbReference>
<dbReference type="InterPro" id="IPR003593">
    <property type="entry name" value="AAA+_ATPase"/>
</dbReference>
<evidence type="ECO:0000313" key="7">
    <source>
        <dbReference type="Proteomes" id="UP000823896"/>
    </source>
</evidence>
<reference evidence="6" key="2">
    <citation type="submission" date="2021-04" db="EMBL/GenBank/DDBJ databases">
        <authorList>
            <person name="Gilroy R."/>
        </authorList>
    </citation>
    <scope>NUCLEOTIDE SEQUENCE</scope>
    <source>
        <strain evidence="6">CHK187-11901</strain>
    </source>
</reference>
<keyword evidence="4 6" id="KW-0067">ATP-binding</keyword>
<dbReference type="SMART" id="SM00382">
    <property type="entry name" value="AAA"/>
    <property type="match status" value="1"/>
</dbReference>
<evidence type="ECO:0000256" key="2">
    <source>
        <dbReference type="ARBA" id="ARBA00022448"/>
    </source>
</evidence>
<comment type="caution">
    <text evidence="6">The sequence shown here is derived from an EMBL/GenBank/DDBJ whole genome shotgun (WGS) entry which is preliminary data.</text>
</comment>
<evidence type="ECO:0000256" key="1">
    <source>
        <dbReference type="ARBA" id="ARBA00005417"/>
    </source>
</evidence>
<evidence type="ECO:0000256" key="4">
    <source>
        <dbReference type="ARBA" id="ARBA00022840"/>
    </source>
</evidence>
<dbReference type="PANTHER" id="PTHR42798:SF7">
    <property type="entry name" value="ALPHA-D-RIBOSE 1-METHYLPHOSPHONATE 5-TRIPHOSPHATE SYNTHASE SUBUNIT PHNL"/>
    <property type="match status" value="1"/>
</dbReference>
<protein>
    <submittedName>
        <fullName evidence="6">ABC transporter ATP-binding protein</fullName>
    </submittedName>
</protein>
<dbReference type="InterPro" id="IPR027417">
    <property type="entry name" value="P-loop_NTPase"/>
</dbReference>
<dbReference type="FunFam" id="3.40.50.300:FF:000032">
    <property type="entry name" value="Export ABC transporter ATP-binding protein"/>
    <property type="match status" value="1"/>
</dbReference>
<organism evidence="6 7">
    <name type="scientific">Candidatus Merdibacter merdavium</name>
    <dbReference type="NCBI Taxonomy" id="2838692"/>
    <lineage>
        <taxon>Bacteria</taxon>
        <taxon>Bacillati</taxon>
        <taxon>Bacillota</taxon>
        <taxon>Erysipelotrichia</taxon>
        <taxon>Erysipelotrichales</taxon>
        <taxon>Erysipelotrichaceae</taxon>
        <taxon>Merdibacter</taxon>
    </lineage>
</organism>
<dbReference type="Pfam" id="PF00005">
    <property type="entry name" value="ABC_tran"/>
    <property type="match status" value="1"/>
</dbReference>
<feature type="domain" description="ABC transporter" evidence="5">
    <location>
        <begin position="4"/>
        <end position="244"/>
    </location>
</feature>
<evidence type="ECO:0000313" key="6">
    <source>
        <dbReference type="EMBL" id="HJC36762.1"/>
    </source>
</evidence>
<dbReference type="InterPro" id="IPR003439">
    <property type="entry name" value="ABC_transporter-like_ATP-bd"/>
</dbReference>
<accession>A0A9D2SVK1</accession>
<gene>
    <name evidence="6" type="ORF">H9702_06490</name>
</gene>
<dbReference type="InterPro" id="IPR017911">
    <property type="entry name" value="MacB-like_ATP-bd"/>
</dbReference>
<dbReference type="SUPFAM" id="SSF52540">
    <property type="entry name" value="P-loop containing nucleoside triphosphate hydrolases"/>
    <property type="match status" value="1"/>
</dbReference>
<dbReference type="GO" id="GO:0022857">
    <property type="term" value="F:transmembrane transporter activity"/>
    <property type="evidence" value="ECO:0007669"/>
    <property type="project" value="UniProtKB-ARBA"/>
</dbReference>
<dbReference type="GO" id="GO:0098796">
    <property type="term" value="C:membrane protein complex"/>
    <property type="evidence" value="ECO:0007669"/>
    <property type="project" value="UniProtKB-ARBA"/>
</dbReference>
<comment type="similarity">
    <text evidence="1">Belongs to the ABC transporter superfamily.</text>
</comment>
<dbReference type="EMBL" id="DWWM01000042">
    <property type="protein sequence ID" value="HJC36762.1"/>
    <property type="molecule type" value="Genomic_DNA"/>
</dbReference>
<dbReference type="GO" id="GO:0016887">
    <property type="term" value="F:ATP hydrolysis activity"/>
    <property type="evidence" value="ECO:0007669"/>
    <property type="project" value="InterPro"/>
</dbReference>